<feature type="signal peptide" evidence="1">
    <location>
        <begin position="1"/>
        <end position="19"/>
    </location>
</feature>
<dbReference type="Proteomes" id="UP000290204">
    <property type="component" value="Unassembled WGS sequence"/>
</dbReference>
<reference evidence="2 3" key="1">
    <citation type="submission" date="2019-01" db="EMBL/GenBank/DDBJ databases">
        <title>Lacibacter sp. strain TTM-7.</title>
        <authorList>
            <person name="Chen W.-M."/>
        </authorList>
    </citation>
    <scope>NUCLEOTIDE SEQUENCE [LARGE SCALE GENOMIC DNA]</scope>
    <source>
        <strain evidence="2 3">TTM-7</strain>
    </source>
</reference>
<dbReference type="EMBL" id="SDHW01000003">
    <property type="protein sequence ID" value="RXK59791.1"/>
    <property type="molecule type" value="Genomic_DNA"/>
</dbReference>
<sequence length="547" mass="61223">MKPKLSLMLIFICSGISLSAQKISKEGTHEISKKANKGYLYEPVIEDGKNELTMTYVTKATNKKAKFETYRFDLDFNFKGMEESEQPMEKVKGYRVDKGEEYTLNSLTVETNFMGTLVLRRKIIKRKWNWFWGGYDSKISLADKLKPKTDDGEKLFYLAHTEQDELESILVIAGAKGPMAKDPMRQYKEIHVMRFDTEMNRIGDQTINFDTPQSIAGISSADNDEDANAEDDILILFAPMGGKGMKNIADADPTNYTFVRLGYNGKIKERIAVKSKTGIFNGNMFVQTNDGVLILGATGSDDDYYNEKFSAPQPSSDAREGQNDEFKAKGFQIVKISNGKVDFVTNNTLDDFEAKAKSPASQKKKPEYTGKKFRIADLKVSPTGDIFLTGQKYKKSGGVKVLGSGGGPTIKYEDIIMMHFSSTGSLKAAYGVRREENDKEASMSPNSQTLVFSNDGSKLYWMIMEMAGVKTERELGESKYKFLVYPSVSVININNAAIGEFAQFGQGKSDYYVNNKYPFLPIGKGQLVFLGENKSGKTLWFAKMPLE</sequence>
<evidence type="ECO:0000313" key="2">
    <source>
        <dbReference type="EMBL" id="RXK59791.1"/>
    </source>
</evidence>
<name>A0A4Q1CHU6_9BACT</name>
<keyword evidence="1" id="KW-0732">Signal</keyword>
<dbReference type="RefSeq" id="WP_129131165.1">
    <property type="nucleotide sequence ID" value="NZ_SDHW01000003.1"/>
</dbReference>
<evidence type="ECO:0000313" key="3">
    <source>
        <dbReference type="Proteomes" id="UP000290204"/>
    </source>
</evidence>
<evidence type="ECO:0000256" key="1">
    <source>
        <dbReference type="SAM" id="SignalP"/>
    </source>
</evidence>
<dbReference type="OrthoDB" id="1488720at2"/>
<feature type="chain" id="PRO_5020443026" evidence="1">
    <location>
        <begin position="20"/>
        <end position="547"/>
    </location>
</feature>
<proteinExistence type="predicted"/>
<accession>A0A4Q1CHU6</accession>
<comment type="caution">
    <text evidence="2">The sequence shown here is derived from an EMBL/GenBank/DDBJ whole genome shotgun (WGS) entry which is preliminary data.</text>
</comment>
<keyword evidence="3" id="KW-1185">Reference proteome</keyword>
<gene>
    <name evidence="2" type="ORF">ESA94_12085</name>
</gene>
<organism evidence="2 3">
    <name type="scientific">Lacibacter luteus</name>
    <dbReference type="NCBI Taxonomy" id="2508719"/>
    <lineage>
        <taxon>Bacteria</taxon>
        <taxon>Pseudomonadati</taxon>
        <taxon>Bacteroidota</taxon>
        <taxon>Chitinophagia</taxon>
        <taxon>Chitinophagales</taxon>
        <taxon>Chitinophagaceae</taxon>
        <taxon>Lacibacter</taxon>
    </lineage>
</organism>
<dbReference type="AlphaFoldDB" id="A0A4Q1CHU6"/>
<protein>
    <submittedName>
        <fullName evidence="2">Uncharacterized protein</fullName>
    </submittedName>
</protein>